<dbReference type="AlphaFoldDB" id="A0A6P8HWS2"/>
<dbReference type="GO" id="GO:0005085">
    <property type="term" value="F:guanyl-nucleotide exchange factor activity"/>
    <property type="evidence" value="ECO:0007669"/>
    <property type="project" value="UniProtKB-KW"/>
</dbReference>
<dbReference type="OrthoDB" id="10256089at2759"/>
<dbReference type="PANTHER" id="PTHR22826">
    <property type="entry name" value="RHO GUANINE EXCHANGE FACTOR-RELATED"/>
    <property type="match status" value="1"/>
</dbReference>
<evidence type="ECO:0000256" key="1">
    <source>
        <dbReference type="ARBA" id="ARBA00022658"/>
    </source>
</evidence>
<sequence length="141" mass="16316">MAYHKYENSKKEEDLAGFEELSFQTHSYRPEYASYTDARRTERARKPAERRIRAREIIENLRGNAASLCGGHDRQGRPIISILASRNDELNSEKLSETLRYLTQIPSNEVQGRGFTIIIDLRGSKWKSAKPMLRTLHVSQH</sequence>
<proteinExistence type="predicted"/>
<name>A0A6P8HWS2_ACTTE</name>
<dbReference type="GeneID" id="116293711"/>
<dbReference type="KEGG" id="aten:116293711"/>
<dbReference type="Proteomes" id="UP000515163">
    <property type="component" value="Unplaced"/>
</dbReference>
<dbReference type="GO" id="GO:0019898">
    <property type="term" value="C:extrinsic component of membrane"/>
    <property type="evidence" value="ECO:0007669"/>
    <property type="project" value="TreeGrafter"/>
</dbReference>
<dbReference type="SUPFAM" id="SSF52087">
    <property type="entry name" value="CRAL/TRIO domain"/>
    <property type="match status" value="1"/>
</dbReference>
<dbReference type="PANTHER" id="PTHR22826:SF106">
    <property type="entry name" value="TRIO, ISOFORM A"/>
    <property type="match status" value="1"/>
</dbReference>
<dbReference type="InParanoid" id="A0A6P8HWS2"/>
<protein>
    <submittedName>
        <fullName evidence="3">Triple functional domain protein-like isoform X1</fullName>
    </submittedName>
</protein>
<dbReference type="InterPro" id="IPR051336">
    <property type="entry name" value="RhoGEF_Guanine_NuclExch_SF"/>
</dbReference>
<keyword evidence="2" id="KW-1185">Reference proteome</keyword>
<evidence type="ECO:0000313" key="2">
    <source>
        <dbReference type="Proteomes" id="UP000515163"/>
    </source>
</evidence>
<gene>
    <name evidence="3" type="primary">LOC116293711</name>
</gene>
<accession>A0A6P8HWS2</accession>
<organism evidence="2 3">
    <name type="scientific">Actinia tenebrosa</name>
    <name type="common">Australian red waratah sea anemone</name>
    <dbReference type="NCBI Taxonomy" id="6105"/>
    <lineage>
        <taxon>Eukaryota</taxon>
        <taxon>Metazoa</taxon>
        <taxon>Cnidaria</taxon>
        <taxon>Anthozoa</taxon>
        <taxon>Hexacorallia</taxon>
        <taxon>Actiniaria</taxon>
        <taxon>Actiniidae</taxon>
        <taxon>Actinia</taxon>
    </lineage>
</organism>
<evidence type="ECO:0000313" key="3">
    <source>
        <dbReference type="RefSeq" id="XP_031557032.1"/>
    </source>
</evidence>
<dbReference type="RefSeq" id="XP_031557032.1">
    <property type="nucleotide sequence ID" value="XM_031701172.1"/>
</dbReference>
<reference evidence="3" key="1">
    <citation type="submission" date="2025-08" db="UniProtKB">
        <authorList>
            <consortium name="RefSeq"/>
        </authorList>
    </citation>
    <scope>IDENTIFICATION</scope>
    <source>
        <tissue evidence="3">Tentacle</tissue>
    </source>
</reference>
<dbReference type="GO" id="GO:0005737">
    <property type="term" value="C:cytoplasm"/>
    <property type="evidence" value="ECO:0007669"/>
    <property type="project" value="TreeGrafter"/>
</dbReference>
<keyword evidence="1" id="KW-0344">Guanine-nucleotide releasing factor</keyword>
<dbReference type="InterPro" id="IPR036865">
    <property type="entry name" value="CRAL-TRIO_dom_sf"/>
</dbReference>